<dbReference type="EMBL" id="GGFM01012500">
    <property type="protein sequence ID" value="MBW33251.1"/>
    <property type="molecule type" value="Transcribed_RNA"/>
</dbReference>
<sequence length="74" mass="8499">MACFWLLAFWLGAAHFHFRTPDHFHYHEINVCRCGQLRVACLLLRVPVTAYVLLALPFPRSSAPGFSGLTIRRE</sequence>
<keyword evidence="1" id="KW-0732">Signal</keyword>
<proteinExistence type="predicted"/>
<reference evidence="2" key="1">
    <citation type="submission" date="2018-01" db="EMBL/GenBank/DDBJ databases">
        <title>An insight into the sialome of Amazonian anophelines.</title>
        <authorList>
            <person name="Ribeiro J.M."/>
            <person name="Scarpassa V."/>
            <person name="Calvo E."/>
        </authorList>
    </citation>
    <scope>NUCLEOTIDE SEQUENCE</scope>
    <source>
        <tissue evidence="2">Salivary glands</tissue>
    </source>
</reference>
<evidence type="ECO:0000313" key="2">
    <source>
        <dbReference type="EMBL" id="MBW33251.1"/>
    </source>
</evidence>
<feature type="chain" id="PRO_5014947608" evidence="1">
    <location>
        <begin position="17"/>
        <end position="74"/>
    </location>
</feature>
<name>A0A2M3ZXM6_9DIPT</name>
<feature type="signal peptide" evidence="1">
    <location>
        <begin position="1"/>
        <end position="16"/>
    </location>
</feature>
<protein>
    <submittedName>
        <fullName evidence="2">Putative secreted peptide</fullName>
    </submittedName>
</protein>
<evidence type="ECO:0000256" key="1">
    <source>
        <dbReference type="SAM" id="SignalP"/>
    </source>
</evidence>
<accession>A0A2M3ZXM6</accession>
<organism evidence="2">
    <name type="scientific">Anopheles braziliensis</name>
    <dbReference type="NCBI Taxonomy" id="58242"/>
    <lineage>
        <taxon>Eukaryota</taxon>
        <taxon>Metazoa</taxon>
        <taxon>Ecdysozoa</taxon>
        <taxon>Arthropoda</taxon>
        <taxon>Hexapoda</taxon>
        <taxon>Insecta</taxon>
        <taxon>Pterygota</taxon>
        <taxon>Neoptera</taxon>
        <taxon>Endopterygota</taxon>
        <taxon>Diptera</taxon>
        <taxon>Nematocera</taxon>
        <taxon>Culicoidea</taxon>
        <taxon>Culicidae</taxon>
        <taxon>Anophelinae</taxon>
        <taxon>Anopheles</taxon>
    </lineage>
</organism>
<dbReference type="AlphaFoldDB" id="A0A2M3ZXM6"/>